<feature type="domain" description="AB hydrolase-1" evidence="1">
    <location>
        <begin position="24"/>
        <end position="74"/>
    </location>
</feature>
<dbReference type="EMBL" id="JADGJW010000330">
    <property type="protein sequence ID" value="KAJ3219725.1"/>
    <property type="molecule type" value="Genomic_DNA"/>
</dbReference>
<reference evidence="2" key="1">
    <citation type="submission" date="2020-05" db="EMBL/GenBank/DDBJ databases">
        <title>Phylogenomic resolution of chytrid fungi.</title>
        <authorList>
            <person name="Stajich J.E."/>
            <person name="Amses K."/>
            <person name="Simmons R."/>
            <person name="Seto K."/>
            <person name="Myers J."/>
            <person name="Bonds A."/>
            <person name="Quandt C.A."/>
            <person name="Barry K."/>
            <person name="Liu P."/>
            <person name="Grigoriev I."/>
            <person name="Longcore J.E."/>
            <person name="James T.Y."/>
        </authorList>
    </citation>
    <scope>NUCLEOTIDE SEQUENCE</scope>
    <source>
        <strain evidence="2">JEL0476</strain>
    </source>
</reference>
<name>A0AAD5U3H9_9FUNG</name>
<dbReference type="InterPro" id="IPR029058">
    <property type="entry name" value="AB_hydrolase_fold"/>
</dbReference>
<dbReference type="Gene3D" id="3.40.50.1820">
    <property type="entry name" value="alpha/beta hydrolase"/>
    <property type="match status" value="1"/>
</dbReference>
<dbReference type="Proteomes" id="UP001211065">
    <property type="component" value="Unassembled WGS sequence"/>
</dbReference>
<feature type="non-terminal residue" evidence="2">
    <location>
        <position position="77"/>
    </location>
</feature>
<accession>A0AAD5U3H9</accession>
<evidence type="ECO:0000259" key="1">
    <source>
        <dbReference type="Pfam" id="PF00561"/>
    </source>
</evidence>
<evidence type="ECO:0000313" key="3">
    <source>
        <dbReference type="Proteomes" id="UP001211065"/>
    </source>
</evidence>
<dbReference type="InterPro" id="IPR000073">
    <property type="entry name" value="AB_hydrolase_1"/>
</dbReference>
<evidence type="ECO:0000313" key="2">
    <source>
        <dbReference type="EMBL" id="KAJ3219725.1"/>
    </source>
</evidence>
<dbReference type="AlphaFoldDB" id="A0AAD5U3H9"/>
<sequence>MPYCKTSTNLKLHYELRGSGSVKILYIMGINGTLNSWHFQSMHFANERYQICLFDNRGVGFSELGKNERMTTKQMAI</sequence>
<dbReference type="SUPFAM" id="SSF53474">
    <property type="entry name" value="alpha/beta-Hydrolases"/>
    <property type="match status" value="1"/>
</dbReference>
<organism evidence="2 3">
    <name type="scientific">Clydaea vesicula</name>
    <dbReference type="NCBI Taxonomy" id="447962"/>
    <lineage>
        <taxon>Eukaryota</taxon>
        <taxon>Fungi</taxon>
        <taxon>Fungi incertae sedis</taxon>
        <taxon>Chytridiomycota</taxon>
        <taxon>Chytridiomycota incertae sedis</taxon>
        <taxon>Chytridiomycetes</taxon>
        <taxon>Lobulomycetales</taxon>
        <taxon>Lobulomycetaceae</taxon>
        <taxon>Clydaea</taxon>
    </lineage>
</organism>
<protein>
    <recommendedName>
        <fullName evidence="1">AB hydrolase-1 domain-containing protein</fullName>
    </recommendedName>
</protein>
<dbReference type="Pfam" id="PF00561">
    <property type="entry name" value="Abhydrolase_1"/>
    <property type="match status" value="1"/>
</dbReference>
<gene>
    <name evidence="2" type="ORF">HK099_004620</name>
</gene>
<comment type="caution">
    <text evidence="2">The sequence shown here is derived from an EMBL/GenBank/DDBJ whole genome shotgun (WGS) entry which is preliminary data.</text>
</comment>
<proteinExistence type="predicted"/>
<keyword evidence="3" id="KW-1185">Reference proteome</keyword>